<dbReference type="InterPro" id="IPR051609">
    <property type="entry name" value="NmrA/Isoflavone_reductase-like"/>
</dbReference>
<evidence type="ECO:0000256" key="3">
    <source>
        <dbReference type="ARBA" id="ARBA00023002"/>
    </source>
</evidence>
<dbReference type="AlphaFoldDB" id="A0AAN8MWJ6"/>
<sequence length="317" mass="35335">MVNVTIAGGSGQVSQEIIDALLESKKHHITIFSRKSTPPALTSSEIFWRTVDYSNKDDLTKALEGTHTLLSFIQILSDPDQASQKNLIDAAIAAGIKRFAPSEYGSKGTVNMPWWYGKEKVREYLEEVNSKEQVLEYTLFQPGLFLDYLAFPHKTSKHVEPLQTVFDFQNRRAIVVNGHDDAIMTFTTVKDLSNIVAKAIDYEGEWPKAGGIMGNRVKVSELLDIGQRVRGRPFNVDYVNTEDLEAGNLNTSWGLEAVHRAVANDQASAMLKAVSIGILLSSTKGAWDISNDWSEIFPDYSFNAIEDFLTAVWSDKP</sequence>
<organism evidence="5 6">
    <name type="scientific">Arthrobotrys conoides</name>
    <dbReference type="NCBI Taxonomy" id="74498"/>
    <lineage>
        <taxon>Eukaryota</taxon>
        <taxon>Fungi</taxon>
        <taxon>Dikarya</taxon>
        <taxon>Ascomycota</taxon>
        <taxon>Pezizomycotina</taxon>
        <taxon>Orbiliomycetes</taxon>
        <taxon>Orbiliales</taxon>
        <taxon>Orbiliaceae</taxon>
        <taxon>Arthrobotrys</taxon>
    </lineage>
</organism>
<comment type="similarity">
    <text evidence="1">Belongs to the NmrA-type oxidoreductase family. Isoflavone reductase subfamily.</text>
</comment>
<dbReference type="GO" id="GO:0016491">
    <property type="term" value="F:oxidoreductase activity"/>
    <property type="evidence" value="ECO:0007669"/>
    <property type="project" value="UniProtKB-KW"/>
</dbReference>
<accession>A0AAN8MWJ6</accession>
<evidence type="ECO:0000313" key="5">
    <source>
        <dbReference type="EMBL" id="KAK6497308.1"/>
    </source>
</evidence>
<dbReference type="SUPFAM" id="SSF51735">
    <property type="entry name" value="NAD(P)-binding Rossmann-fold domains"/>
    <property type="match status" value="1"/>
</dbReference>
<evidence type="ECO:0000256" key="1">
    <source>
        <dbReference type="ARBA" id="ARBA00005725"/>
    </source>
</evidence>
<proteinExistence type="inferred from homology"/>
<comment type="caution">
    <text evidence="5">The sequence shown here is derived from an EMBL/GenBank/DDBJ whole genome shotgun (WGS) entry which is preliminary data.</text>
</comment>
<evidence type="ECO:0000313" key="6">
    <source>
        <dbReference type="Proteomes" id="UP001307849"/>
    </source>
</evidence>
<gene>
    <name evidence="5" type="ORF">TWF506_004781</name>
</gene>
<dbReference type="PANTHER" id="PTHR47706:SF4">
    <property type="entry name" value="NMRA-LIKE DOMAIN-CONTAINING PROTEIN"/>
    <property type="match status" value="1"/>
</dbReference>
<evidence type="ECO:0000259" key="4">
    <source>
        <dbReference type="Pfam" id="PF05368"/>
    </source>
</evidence>
<protein>
    <recommendedName>
        <fullName evidence="4">NmrA-like domain-containing protein</fullName>
    </recommendedName>
</protein>
<dbReference type="InterPro" id="IPR008030">
    <property type="entry name" value="NmrA-like"/>
</dbReference>
<dbReference type="Gene3D" id="3.90.25.10">
    <property type="entry name" value="UDP-galactose 4-epimerase, domain 1"/>
    <property type="match status" value="1"/>
</dbReference>
<dbReference type="PANTHER" id="PTHR47706">
    <property type="entry name" value="NMRA-LIKE FAMILY PROTEIN"/>
    <property type="match status" value="1"/>
</dbReference>
<feature type="domain" description="NmrA-like" evidence="4">
    <location>
        <begin position="4"/>
        <end position="246"/>
    </location>
</feature>
<keyword evidence="3" id="KW-0560">Oxidoreductase</keyword>
<evidence type="ECO:0000256" key="2">
    <source>
        <dbReference type="ARBA" id="ARBA00022857"/>
    </source>
</evidence>
<dbReference type="InterPro" id="IPR036291">
    <property type="entry name" value="NAD(P)-bd_dom_sf"/>
</dbReference>
<dbReference type="Gene3D" id="3.40.50.720">
    <property type="entry name" value="NAD(P)-binding Rossmann-like Domain"/>
    <property type="match status" value="1"/>
</dbReference>
<reference evidence="5 6" key="1">
    <citation type="submission" date="2019-10" db="EMBL/GenBank/DDBJ databases">
        <authorList>
            <person name="Palmer J.M."/>
        </authorList>
    </citation>
    <scope>NUCLEOTIDE SEQUENCE [LARGE SCALE GENOMIC DNA]</scope>
    <source>
        <strain evidence="5 6">TWF506</strain>
    </source>
</reference>
<dbReference type="Pfam" id="PF05368">
    <property type="entry name" value="NmrA"/>
    <property type="match status" value="1"/>
</dbReference>
<keyword evidence="2" id="KW-0521">NADP</keyword>
<dbReference type="EMBL" id="JAVHJM010000015">
    <property type="protein sequence ID" value="KAK6497308.1"/>
    <property type="molecule type" value="Genomic_DNA"/>
</dbReference>
<keyword evidence="6" id="KW-1185">Reference proteome</keyword>
<name>A0AAN8MWJ6_9PEZI</name>
<dbReference type="Proteomes" id="UP001307849">
    <property type="component" value="Unassembled WGS sequence"/>
</dbReference>